<gene>
    <name evidence="2" type="ORF">Hsar01_00013</name>
</gene>
<feature type="compositionally biased region" description="Pro residues" evidence="1">
    <location>
        <begin position="1"/>
        <end position="10"/>
    </location>
</feature>
<dbReference type="EMBL" id="BAABRI010000001">
    <property type="protein sequence ID" value="GAA5480809.1"/>
    <property type="molecule type" value="Genomic_DNA"/>
</dbReference>
<comment type="caution">
    <text evidence="2">The sequence shown here is derived from an EMBL/GenBank/DDBJ whole genome shotgun (WGS) entry which is preliminary data.</text>
</comment>
<reference evidence="2 3" key="1">
    <citation type="submission" date="2024-02" db="EMBL/GenBank/DDBJ databases">
        <title>Haloferula sargassicola NBRC 104335.</title>
        <authorList>
            <person name="Ichikawa N."/>
            <person name="Katano-Makiyama Y."/>
            <person name="Hidaka K."/>
        </authorList>
    </citation>
    <scope>NUCLEOTIDE SEQUENCE [LARGE SCALE GENOMIC DNA]</scope>
    <source>
        <strain evidence="2 3">NBRC 104335</strain>
    </source>
</reference>
<feature type="compositionally biased region" description="Basic residues" evidence="1">
    <location>
        <begin position="79"/>
        <end position="92"/>
    </location>
</feature>
<feature type="compositionally biased region" description="Low complexity" evidence="1">
    <location>
        <begin position="111"/>
        <end position="124"/>
    </location>
</feature>
<proteinExistence type="predicted"/>
<feature type="compositionally biased region" description="Polar residues" evidence="1">
    <location>
        <begin position="29"/>
        <end position="45"/>
    </location>
</feature>
<feature type="region of interest" description="Disordered" evidence="1">
    <location>
        <begin position="1"/>
        <end position="124"/>
    </location>
</feature>
<evidence type="ECO:0000313" key="3">
    <source>
        <dbReference type="Proteomes" id="UP001476282"/>
    </source>
</evidence>
<keyword evidence="3" id="KW-1185">Reference proteome</keyword>
<organism evidence="2 3">
    <name type="scientific">Haloferula sargassicola</name>
    <dbReference type="NCBI Taxonomy" id="490096"/>
    <lineage>
        <taxon>Bacteria</taxon>
        <taxon>Pseudomonadati</taxon>
        <taxon>Verrucomicrobiota</taxon>
        <taxon>Verrucomicrobiia</taxon>
        <taxon>Verrucomicrobiales</taxon>
        <taxon>Verrucomicrobiaceae</taxon>
        <taxon>Haloferula</taxon>
    </lineage>
</organism>
<protein>
    <submittedName>
        <fullName evidence="2">Uncharacterized protein</fullName>
    </submittedName>
</protein>
<feature type="compositionally biased region" description="Basic and acidic residues" evidence="1">
    <location>
        <begin position="47"/>
        <end position="65"/>
    </location>
</feature>
<accession>A0ABP9ULA7</accession>
<evidence type="ECO:0000256" key="1">
    <source>
        <dbReference type="SAM" id="MobiDB-lite"/>
    </source>
</evidence>
<evidence type="ECO:0000313" key="2">
    <source>
        <dbReference type="EMBL" id="GAA5480809.1"/>
    </source>
</evidence>
<sequence length="198" mass="22211">MPTAGPPPPIDRASKVGSTALDRPRLTPRASSSPISRFTENQPPATRSDHRNTETPKHRNTETPKGHGQPGQTREQRNRQKRRNLKTRRQRRPPPVDRAPPSKPSAPPAARPARGAPGSPAQPPFFSFSSAFHRRRLSLLFRFPPLSAPSKSPCRPRHPSCVTMVLLFYTRLALARHPHCTHRLFRYAPVPRFVSSLS</sequence>
<name>A0ABP9ULA7_9BACT</name>
<feature type="compositionally biased region" description="Pro residues" evidence="1">
    <location>
        <begin position="96"/>
        <end position="110"/>
    </location>
</feature>
<dbReference type="Proteomes" id="UP001476282">
    <property type="component" value="Unassembled WGS sequence"/>
</dbReference>